<proteinExistence type="predicted"/>
<keyword evidence="3" id="KW-1185">Reference proteome</keyword>
<gene>
    <name evidence="2" type="ORF">BDK51DRAFT_29468</name>
</gene>
<dbReference type="Proteomes" id="UP000269721">
    <property type="component" value="Unassembled WGS sequence"/>
</dbReference>
<sequence>MGTEEEFPTMLLCKGSLLKFHLDNLDTLARNLKSMSQSVSTILVINASFFLLPPSCKTIIQMSRAMLRLQKDTTSTLCLCYLLIAFKAGGKQDEISQAHSASGRGSSGSSHHLGNSSSCSPSTINYSNCSCSGHADKDRWQEGNGHEGRSQFPFSIGNNRKTPFAKNTTGTFPRCIARVPSASTDRLIGWSSASKPNHVYAAPGHIAHVSDQAHYHDHPDVFPPPYSRTMEIANNHTNIPQLLDKNSPAYGASDYLPHLYPDSSDSAHVKLDRGHSSSVAALLCSFHNIDNVSTSDFVGSLTTIPHNDSLSAAADVAQSYGSMLPRLPNRIISDTRCSRCSPPSSHNHTTYSSLGHSTDTPNTSPVWLAFCQIYGYSLDEHSMNLELADFFVTNPGNGVARFVVLQWEAGKVKVKISKPCISSEFSTTSTTPSQAPRRIHGFLSPQVNLTKGVIFLSYTFMQNPSRFVFSVLFHASISAAIAAHSTDHPTLPPLAHVCAPLFPVDPEAPANKQHSHSSNFGSFTFRPVNQHAADVLVEKSIFIEPGILSQAALARCEK</sequence>
<feature type="region of interest" description="Disordered" evidence="1">
    <location>
        <begin position="97"/>
        <end position="116"/>
    </location>
</feature>
<protein>
    <submittedName>
        <fullName evidence="2">Uncharacterized protein</fullName>
    </submittedName>
</protein>
<reference evidence="3" key="1">
    <citation type="journal article" date="2018" name="Nat. Microbiol.">
        <title>Leveraging single-cell genomics to expand the fungal tree of life.</title>
        <authorList>
            <person name="Ahrendt S.R."/>
            <person name="Quandt C.A."/>
            <person name="Ciobanu D."/>
            <person name="Clum A."/>
            <person name="Salamov A."/>
            <person name="Andreopoulos B."/>
            <person name="Cheng J.F."/>
            <person name="Woyke T."/>
            <person name="Pelin A."/>
            <person name="Henrissat B."/>
            <person name="Reynolds N.K."/>
            <person name="Benny G.L."/>
            <person name="Smith M.E."/>
            <person name="James T.Y."/>
            <person name="Grigoriev I.V."/>
        </authorList>
    </citation>
    <scope>NUCLEOTIDE SEQUENCE [LARGE SCALE GENOMIC DNA]</scope>
</reference>
<accession>A0A4V1IRT9</accession>
<dbReference type="EMBL" id="KZ995176">
    <property type="protein sequence ID" value="RKO91217.1"/>
    <property type="molecule type" value="Genomic_DNA"/>
</dbReference>
<feature type="compositionally biased region" description="Basic and acidic residues" evidence="1">
    <location>
        <begin position="140"/>
        <end position="149"/>
    </location>
</feature>
<feature type="compositionally biased region" description="Low complexity" evidence="1">
    <location>
        <begin position="99"/>
        <end position="116"/>
    </location>
</feature>
<evidence type="ECO:0000313" key="3">
    <source>
        <dbReference type="Proteomes" id="UP000269721"/>
    </source>
</evidence>
<evidence type="ECO:0000313" key="2">
    <source>
        <dbReference type="EMBL" id="RKO91217.1"/>
    </source>
</evidence>
<evidence type="ECO:0000256" key="1">
    <source>
        <dbReference type="SAM" id="MobiDB-lite"/>
    </source>
</evidence>
<name>A0A4V1IRT9_9FUNG</name>
<feature type="region of interest" description="Disordered" evidence="1">
    <location>
        <begin position="140"/>
        <end position="167"/>
    </location>
</feature>
<feature type="compositionally biased region" description="Polar residues" evidence="1">
    <location>
        <begin position="152"/>
        <end position="167"/>
    </location>
</feature>
<dbReference type="AlphaFoldDB" id="A0A4V1IRT9"/>
<organism evidence="2 3">
    <name type="scientific">Blyttiomyces helicus</name>
    <dbReference type="NCBI Taxonomy" id="388810"/>
    <lineage>
        <taxon>Eukaryota</taxon>
        <taxon>Fungi</taxon>
        <taxon>Fungi incertae sedis</taxon>
        <taxon>Chytridiomycota</taxon>
        <taxon>Chytridiomycota incertae sedis</taxon>
        <taxon>Chytridiomycetes</taxon>
        <taxon>Chytridiomycetes incertae sedis</taxon>
        <taxon>Blyttiomyces</taxon>
    </lineage>
</organism>